<evidence type="ECO:0000313" key="2">
    <source>
        <dbReference type="EMBL" id="AWY42990.1"/>
    </source>
</evidence>
<name>A0A2Z4RPF4_PSEPU</name>
<feature type="chain" id="PRO_5016358189" description="Adhesin" evidence="1">
    <location>
        <begin position="24"/>
        <end position="167"/>
    </location>
</feature>
<dbReference type="InterPro" id="IPR007540">
    <property type="entry name" value="Fimbrial_CS1-type"/>
</dbReference>
<dbReference type="AlphaFoldDB" id="A0A2Z4RPF4"/>
<keyword evidence="1" id="KW-0732">Signal</keyword>
<evidence type="ECO:0000256" key="1">
    <source>
        <dbReference type="SAM" id="SignalP"/>
    </source>
</evidence>
<dbReference type="Gene3D" id="2.60.40.2040">
    <property type="entry name" value="CFA/I fimbrial subunit E, pilin domain"/>
    <property type="match status" value="1"/>
</dbReference>
<evidence type="ECO:0000313" key="3">
    <source>
        <dbReference type="Proteomes" id="UP000250299"/>
    </source>
</evidence>
<organism evidence="2 3">
    <name type="scientific">Pseudomonas putida</name>
    <name type="common">Arthrobacter siderocapsulatus</name>
    <dbReference type="NCBI Taxonomy" id="303"/>
    <lineage>
        <taxon>Bacteria</taxon>
        <taxon>Pseudomonadati</taxon>
        <taxon>Pseudomonadota</taxon>
        <taxon>Gammaproteobacteria</taxon>
        <taxon>Pseudomonadales</taxon>
        <taxon>Pseudomonadaceae</taxon>
        <taxon>Pseudomonas</taxon>
    </lineage>
</organism>
<dbReference type="RefSeq" id="WP_110966550.1">
    <property type="nucleotide sequence ID" value="NZ_CP029693.1"/>
</dbReference>
<dbReference type="OrthoDB" id="7026515at2"/>
<dbReference type="EMBL" id="CP029693">
    <property type="protein sequence ID" value="AWY42990.1"/>
    <property type="molecule type" value="Genomic_DNA"/>
</dbReference>
<feature type="signal peptide" evidence="1">
    <location>
        <begin position="1"/>
        <end position="23"/>
    </location>
</feature>
<reference evidence="2 3" key="1">
    <citation type="submission" date="2018-05" db="EMBL/GenBank/DDBJ databases">
        <title>Whole genome sequence of Pseudomonas putida JBC17.</title>
        <authorList>
            <person name="Lee Y.H."/>
            <person name="David K."/>
        </authorList>
    </citation>
    <scope>NUCLEOTIDE SEQUENCE [LARGE SCALE GENOMIC DNA]</scope>
    <source>
        <strain evidence="2 3">JBC17</strain>
    </source>
</reference>
<gene>
    <name evidence="2" type="ORF">DKY63_24985</name>
</gene>
<dbReference type="GO" id="GO:0009289">
    <property type="term" value="C:pilus"/>
    <property type="evidence" value="ECO:0007669"/>
    <property type="project" value="InterPro"/>
</dbReference>
<dbReference type="Pfam" id="PF04449">
    <property type="entry name" value="Fimbrial_CS1"/>
    <property type="match status" value="1"/>
</dbReference>
<accession>A0A2Z4RPF4</accession>
<dbReference type="Proteomes" id="UP000250299">
    <property type="component" value="Chromosome"/>
</dbReference>
<evidence type="ECO:0008006" key="4">
    <source>
        <dbReference type="Google" id="ProtNLM"/>
    </source>
</evidence>
<sequence length="167" mass="17761">MFKKIAIATPMAILALSSSMAFAEGEARHSINIVASVPTNVFHVLPVDPDLIVKDQRLSYDPIADQLSTLRAQFDTKNTNGSIHAMLESEAYLSNGAIADKVPLTVTFNGHALSQTAPVEVVGEAESTPGKRVELVVAPTKPATGGYKPGEYSGVVAMRFDAVLPIR</sequence>
<proteinExistence type="predicted"/>
<protein>
    <recommendedName>
        <fullName evidence="4">Adhesin</fullName>
    </recommendedName>
</protein>